<dbReference type="InterPro" id="IPR045863">
    <property type="entry name" value="CorA_TM1_TM2"/>
</dbReference>
<dbReference type="PANTHER" id="PTHR47891:SF2">
    <property type="entry name" value="MAGNESIUM AND COBALT TRANSPORTER"/>
    <property type="match status" value="1"/>
</dbReference>
<dbReference type="RefSeq" id="WP_003564155.1">
    <property type="nucleotide sequence ID" value="NZ_BAYM01000077.1"/>
</dbReference>
<evidence type="ECO:0000313" key="8">
    <source>
        <dbReference type="Proteomes" id="UP000032552"/>
    </source>
</evidence>
<evidence type="ECO:0000256" key="1">
    <source>
        <dbReference type="ARBA" id="ARBA00004141"/>
    </source>
</evidence>
<dbReference type="GeneID" id="57089560"/>
<dbReference type="EMBL" id="BAYM01000077">
    <property type="protein sequence ID" value="GAN36392.1"/>
    <property type="molecule type" value="Genomic_DNA"/>
</dbReference>
<accession>A0A0C9Q958</accession>
<keyword evidence="3 6" id="KW-0812">Transmembrane</keyword>
<dbReference type="CDD" id="cd12827">
    <property type="entry name" value="EcCorA_ZntB-like_u2"/>
    <property type="match status" value="1"/>
</dbReference>
<dbReference type="PANTHER" id="PTHR47891">
    <property type="entry name" value="TRANSPORTER-RELATED"/>
    <property type="match status" value="1"/>
</dbReference>
<comment type="caution">
    <text evidence="7">The sequence shown here is derived from an EMBL/GenBank/DDBJ whole genome shotgun (WGS) entry which is preliminary data.</text>
</comment>
<evidence type="ECO:0000313" key="7">
    <source>
        <dbReference type="EMBL" id="GAN36392.1"/>
    </source>
</evidence>
<protein>
    <submittedName>
        <fullName evidence="7">MIT family metal ion transporter CorA</fullName>
    </submittedName>
</protein>
<comment type="subcellular location">
    <subcellularLocation>
        <location evidence="1">Membrane</location>
        <topology evidence="1">Multi-pass membrane protein</topology>
    </subcellularLocation>
</comment>
<dbReference type="GO" id="GO:0016020">
    <property type="term" value="C:membrane"/>
    <property type="evidence" value="ECO:0007669"/>
    <property type="project" value="UniProtKB-SubCell"/>
</dbReference>
<gene>
    <name evidence="7" type="ORF">LC0644_0981</name>
</gene>
<evidence type="ECO:0000256" key="6">
    <source>
        <dbReference type="SAM" id="Phobius"/>
    </source>
</evidence>
<dbReference type="GO" id="GO:0046873">
    <property type="term" value="F:metal ion transmembrane transporter activity"/>
    <property type="evidence" value="ECO:0007669"/>
    <property type="project" value="InterPro"/>
</dbReference>
<feature type="transmembrane region" description="Helical" evidence="6">
    <location>
        <begin position="258"/>
        <end position="277"/>
    </location>
</feature>
<evidence type="ECO:0000256" key="2">
    <source>
        <dbReference type="ARBA" id="ARBA00009765"/>
    </source>
</evidence>
<evidence type="ECO:0000256" key="4">
    <source>
        <dbReference type="ARBA" id="ARBA00022989"/>
    </source>
</evidence>
<keyword evidence="5 6" id="KW-0472">Membrane</keyword>
<name>A0A0C9Q958_LACPA</name>
<feature type="transmembrane region" description="Helical" evidence="6">
    <location>
        <begin position="289"/>
        <end position="310"/>
    </location>
</feature>
<dbReference type="AlphaFoldDB" id="A0A0C9Q958"/>
<dbReference type="InterPro" id="IPR045861">
    <property type="entry name" value="CorA_cytoplasmic_dom"/>
</dbReference>
<dbReference type="Gene3D" id="3.30.460.20">
    <property type="entry name" value="CorA soluble domain-like"/>
    <property type="match status" value="1"/>
</dbReference>
<proteinExistence type="inferred from homology"/>
<organism evidence="7 8">
    <name type="scientific">Lacticaseibacillus paracasei NRIC 0644</name>
    <dbReference type="NCBI Taxonomy" id="1435038"/>
    <lineage>
        <taxon>Bacteria</taxon>
        <taxon>Bacillati</taxon>
        <taxon>Bacillota</taxon>
        <taxon>Bacilli</taxon>
        <taxon>Lactobacillales</taxon>
        <taxon>Lactobacillaceae</taxon>
        <taxon>Lacticaseibacillus</taxon>
    </lineage>
</organism>
<reference evidence="8" key="1">
    <citation type="submission" date="2014-05" db="EMBL/GenBank/DDBJ databases">
        <title>Whole genome sequencing of Lactobacillus casei NRIC0644.</title>
        <authorList>
            <person name="Atarashi H."/>
            <person name="Yoshida Y."/>
            <person name="Fujimura S."/>
            <person name="Tanaka N."/>
            <person name="Shiwa Y."/>
            <person name="Yoshikawa H."/>
            <person name="Okada S."/>
            <person name="Nakagawa J."/>
        </authorList>
    </citation>
    <scope>NUCLEOTIDE SEQUENCE [LARGE SCALE GENOMIC DNA]</scope>
    <source>
        <strain evidence="8">NRIC0644</strain>
    </source>
</reference>
<dbReference type="InterPro" id="IPR002523">
    <property type="entry name" value="MgTranspt_CorA/ZnTranspt_ZntB"/>
</dbReference>
<evidence type="ECO:0000256" key="3">
    <source>
        <dbReference type="ARBA" id="ARBA00022692"/>
    </source>
</evidence>
<dbReference type="Pfam" id="PF01544">
    <property type="entry name" value="CorA"/>
    <property type="match status" value="1"/>
</dbReference>
<dbReference type="Proteomes" id="UP000032552">
    <property type="component" value="Unassembled WGS sequence"/>
</dbReference>
<sequence length="315" mass="36192">MLAIYRFDDKTGQLNQQSRISPGVWINVVDPTPAERQQLQDKAKLSEAFLLYGLDPDEGARYEYDEDNDSHLFIFDMPIVTRDARKKVVYETAPLAIIITNTAVITINGEPIPLLSLFAEGKVSNFDPRRQNRSVLQFLYQISISYLTYLRDLNKAREANENKLQRSLRNEELYGLMGIQRSLVYFMMSLRTDRNVLEQLKRSNPLGLDEDDQDFLEDTIIENQQAIEMAQISNSIINETADTYSSIINNNMNGVMKFLTSYSILLTIPTLVFSFYGMNVHLPLADMKVSWIITIAISVAIAVVLAFQFWRNKFF</sequence>
<dbReference type="SUPFAM" id="SSF143865">
    <property type="entry name" value="CorA soluble domain-like"/>
    <property type="match status" value="1"/>
</dbReference>
<dbReference type="Gene3D" id="1.20.58.340">
    <property type="entry name" value="Magnesium transport protein CorA, transmembrane region"/>
    <property type="match status" value="2"/>
</dbReference>
<keyword evidence="4 6" id="KW-1133">Transmembrane helix</keyword>
<comment type="similarity">
    <text evidence="2">Belongs to the CorA metal ion transporter (MIT) (TC 1.A.35) family.</text>
</comment>
<dbReference type="SUPFAM" id="SSF144083">
    <property type="entry name" value="Magnesium transport protein CorA, transmembrane region"/>
    <property type="match status" value="1"/>
</dbReference>
<dbReference type="InterPro" id="IPR047199">
    <property type="entry name" value="CorA-like"/>
</dbReference>
<evidence type="ECO:0000256" key="5">
    <source>
        <dbReference type="ARBA" id="ARBA00023136"/>
    </source>
</evidence>